<evidence type="ECO:0000313" key="8">
    <source>
        <dbReference type="Proteomes" id="UP000694941"/>
    </source>
</evidence>
<dbReference type="Pfam" id="PF16878">
    <property type="entry name" value="SIX1_SD"/>
    <property type="match status" value="1"/>
</dbReference>
<dbReference type="PANTHER" id="PTHR10390">
    <property type="entry name" value="HOMEOBOX PROTEIN SIX"/>
    <property type="match status" value="1"/>
</dbReference>
<dbReference type="InterPro" id="IPR009057">
    <property type="entry name" value="Homeodomain-like_sf"/>
</dbReference>
<dbReference type="CDD" id="cd00086">
    <property type="entry name" value="homeodomain"/>
    <property type="match status" value="1"/>
</dbReference>
<organism evidence="8 9">
    <name type="scientific">Limulus polyphemus</name>
    <name type="common">Atlantic horseshoe crab</name>
    <dbReference type="NCBI Taxonomy" id="6850"/>
    <lineage>
        <taxon>Eukaryota</taxon>
        <taxon>Metazoa</taxon>
        <taxon>Ecdysozoa</taxon>
        <taxon>Arthropoda</taxon>
        <taxon>Chelicerata</taxon>
        <taxon>Merostomata</taxon>
        <taxon>Xiphosura</taxon>
        <taxon>Limulidae</taxon>
        <taxon>Limulus</taxon>
    </lineage>
</organism>
<dbReference type="GeneID" id="106464424"/>
<dbReference type="InterPro" id="IPR001356">
    <property type="entry name" value="HD"/>
</dbReference>
<sequence>MTSHPLRLDDSCRELLSITPYSTPPPPGEQISGRVGTSGNVLIDSRARDSNSLNLPDLSSDSSLDGKVAEMDDTLTDLPVFVDHRKQVSEMLSGKNWTFSPDHVACVCEVLQQAGDNNRLARFLSSLPPTELLRCNESVFRARAAVAFHRGNYHELYTILENHSYDPQHHPKLQQMWYTAHYRESEKVRGRPLGAVDKYRLRRRYPLPKTIWDGEATVYCFKERYRQMLRECYNRNRYPTPDEKRLLVKKTGLSLSQVSNWFKNRRQRNGTRTRIISTTTLPPSSSDELSLTTELITPKPEVTTLSQQSSSSPYVQSSNHNNIRDYSYIQRSLEDGRLHPVITAVRSSYLRSEDGRLTDSTTLKNLVRSPEDSTITSNITLIKDLTRELDDGFSLPRGMKKQPDVRTPAEMTMIREVQKAVGDEGISQHLTVVKNVPELYHPRLFYPACPSMFETGTIYNYSSLMTSE</sequence>
<dbReference type="SUPFAM" id="SSF46689">
    <property type="entry name" value="Homeodomain-like"/>
    <property type="match status" value="1"/>
</dbReference>
<name>A0ABM1BDW2_LIMPO</name>
<proteinExistence type="predicted"/>
<evidence type="ECO:0000256" key="2">
    <source>
        <dbReference type="ARBA" id="ARBA00023125"/>
    </source>
</evidence>
<dbReference type="SMART" id="SM00389">
    <property type="entry name" value="HOX"/>
    <property type="match status" value="1"/>
</dbReference>
<evidence type="ECO:0000256" key="3">
    <source>
        <dbReference type="ARBA" id="ARBA00023155"/>
    </source>
</evidence>
<feature type="DNA-binding region" description="Homeobox" evidence="5">
    <location>
        <begin position="223"/>
        <end position="273"/>
    </location>
</feature>
<comment type="subcellular location">
    <subcellularLocation>
        <location evidence="1 5 6">Nucleus</location>
    </subcellularLocation>
</comment>
<keyword evidence="3 5" id="KW-0371">Homeobox</keyword>
<keyword evidence="2 5" id="KW-0238">DNA-binding</keyword>
<evidence type="ECO:0000259" key="7">
    <source>
        <dbReference type="PROSITE" id="PS50071"/>
    </source>
</evidence>
<dbReference type="Proteomes" id="UP000694941">
    <property type="component" value="Unplaced"/>
</dbReference>
<dbReference type="InterPro" id="IPR031701">
    <property type="entry name" value="SIX1_SD"/>
</dbReference>
<dbReference type="Gene3D" id="1.10.10.60">
    <property type="entry name" value="Homeodomain-like"/>
    <property type="match status" value="1"/>
</dbReference>
<reference evidence="9" key="1">
    <citation type="submission" date="2025-08" db="UniProtKB">
        <authorList>
            <consortium name="RefSeq"/>
        </authorList>
    </citation>
    <scope>IDENTIFICATION</scope>
    <source>
        <tissue evidence="9">Muscle</tissue>
    </source>
</reference>
<dbReference type="Pfam" id="PF00046">
    <property type="entry name" value="Homeodomain"/>
    <property type="match status" value="1"/>
</dbReference>
<evidence type="ECO:0000256" key="5">
    <source>
        <dbReference type="PROSITE-ProRule" id="PRU00108"/>
    </source>
</evidence>
<keyword evidence="8" id="KW-1185">Reference proteome</keyword>
<evidence type="ECO:0000313" key="9">
    <source>
        <dbReference type="RefSeq" id="XP_013780013.2"/>
    </source>
</evidence>
<feature type="domain" description="Homeobox" evidence="7">
    <location>
        <begin position="221"/>
        <end position="272"/>
    </location>
</feature>
<dbReference type="PROSITE" id="PS50071">
    <property type="entry name" value="HOMEOBOX_2"/>
    <property type="match status" value="1"/>
</dbReference>
<evidence type="ECO:0000256" key="1">
    <source>
        <dbReference type="ARBA" id="ARBA00004123"/>
    </source>
</evidence>
<protein>
    <submittedName>
        <fullName evidence="9">Homeobox protein SIX1-like</fullName>
    </submittedName>
</protein>
<evidence type="ECO:0000256" key="6">
    <source>
        <dbReference type="RuleBase" id="RU000682"/>
    </source>
</evidence>
<evidence type="ECO:0000256" key="4">
    <source>
        <dbReference type="ARBA" id="ARBA00023242"/>
    </source>
</evidence>
<gene>
    <name evidence="9" type="primary">LOC106464424</name>
</gene>
<dbReference type="RefSeq" id="XP_013780013.2">
    <property type="nucleotide sequence ID" value="XM_013924559.2"/>
</dbReference>
<accession>A0ABM1BDW2</accession>
<dbReference type="PANTHER" id="PTHR10390:SF44">
    <property type="entry name" value="SIX HOMEOBOX 4"/>
    <property type="match status" value="1"/>
</dbReference>
<keyword evidence="4 5" id="KW-0539">Nucleus</keyword>